<feature type="domain" description="Nudix hydrolase" evidence="2">
    <location>
        <begin position="3"/>
        <end position="168"/>
    </location>
</feature>
<evidence type="ECO:0000313" key="4">
    <source>
        <dbReference type="Proteomes" id="UP000238801"/>
    </source>
</evidence>
<evidence type="ECO:0000256" key="1">
    <source>
        <dbReference type="SAM" id="MobiDB-lite"/>
    </source>
</evidence>
<comment type="caution">
    <text evidence="3">The sequence shown here is derived from an EMBL/GenBank/DDBJ whole genome shotgun (WGS) entry which is preliminary data.</text>
</comment>
<gene>
    <name evidence="3" type="ORF">BCF33_0232</name>
</gene>
<name>A0A2T0X6R4_9RHOB</name>
<dbReference type="GO" id="GO:0003824">
    <property type="term" value="F:catalytic activity"/>
    <property type="evidence" value="ECO:0007669"/>
    <property type="project" value="UniProtKB-ARBA"/>
</dbReference>
<dbReference type="PROSITE" id="PS51462">
    <property type="entry name" value="NUDIX"/>
    <property type="match status" value="1"/>
</dbReference>
<dbReference type="EMBL" id="PVTT01000001">
    <property type="protein sequence ID" value="PRY94638.1"/>
    <property type="molecule type" value="Genomic_DNA"/>
</dbReference>
<dbReference type="Proteomes" id="UP000238801">
    <property type="component" value="Unassembled WGS sequence"/>
</dbReference>
<keyword evidence="4" id="KW-1185">Reference proteome</keyword>
<dbReference type="InterPro" id="IPR000086">
    <property type="entry name" value="NUDIX_hydrolase_dom"/>
</dbReference>
<sequence>MTAIRDAATVALLREGHVLMGCRRSGAVFMPMKWVFPGGAVDPDDAGVTLVRPCPGVPDAIAAAGLRELWEETGLRFGVPGPEPKGWPGFGLRPDAGALRFVFRAVTPPGHSRRFDARFLLADARALADDPDALAGSGELEPLEWVPLEDAPRREIAFVTEIALQEVIAAARGEDPPEEIPFLDEGKRTPIRRL</sequence>
<organism evidence="3 4">
    <name type="scientific">Hasllibacter halocynthiae</name>
    <dbReference type="NCBI Taxonomy" id="595589"/>
    <lineage>
        <taxon>Bacteria</taxon>
        <taxon>Pseudomonadati</taxon>
        <taxon>Pseudomonadota</taxon>
        <taxon>Alphaproteobacteria</taxon>
        <taxon>Rhodobacterales</taxon>
        <taxon>Roseobacteraceae</taxon>
        <taxon>Hasllibacter</taxon>
    </lineage>
</organism>
<dbReference type="Pfam" id="PF00293">
    <property type="entry name" value="NUDIX"/>
    <property type="match status" value="1"/>
</dbReference>
<dbReference type="AlphaFoldDB" id="A0A2T0X6R4"/>
<dbReference type="InterPro" id="IPR015797">
    <property type="entry name" value="NUDIX_hydrolase-like_dom_sf"/>
</dbReference>
<proteinExistence type="predicted"/>
<reference evidence="3 4" key="1">
    <citation type="submission" date="2018-03" db="EMBL/GenBank/DDBJ databases">
        <title>Genomic Encyclopedia of Archaeal and Bacterial Type Strains, Phase II (KMG-II): from individual species to whole genera.</title>
        <authorList>
            <person name="Goeker M."/>
        </authorList>
    </citation>
    <scope>NUCLEOTIDE SEQUENCE [LARGE SCALE GENOMIC DNA]</scope>
    <source>
        <strain evidence="3 4">DSM 29318</strain>
    </source>
</reference>
<accession>A0A2T0X6R4</accession>
<protein>
    <submittedName>
        <fullName evidence="3">8-oxo-dGTP pyrophosphatase MutT (NUDIX family)</fullName>
    </submittedName>
</protein>
<evidence type="ECO:0000313" key="3">
    <source>
        <dbReference type="EMBL" id="PRY94638.1"/>
    </source>
</evidence>
<evidence type="ECO:0000259" key="2">
    <source>
        <dbReference type="PROSITE" id="PS51462"/>
    </source>
</evidence>
<feature type="region of interest" description="Disordered" evidence="1">
    <location>
        <begin position="175"/>
        <end position="194"/>
    </location>
</feature>
<dbReference type="Gene3D" id="3.90.79.10">
    <property type="entry name" value="Nucleoside Triphosphate Pyrophosphohydrolase"/>
    <property type="match status" value="2"/>
</dbReference>
<dbReference type="SUPFAM" id="SSF55811">
    <property type="entry name" value="Nudix"/>
    <property type="match status" value="1"/>
</dbReference>